<feature type="domain" description="HTH hxlR-type" evidence="4">
    <location>
        <begin position="11"/>
        <end position="110"/>
    </location>
</feature>
<dbReference type="Pfam" id="PF01638">
    <property type="entry name" value="HxlR"/>
    <property type="match status" value="1"/>
</dbReference>
<dbReference type="PROSITE" id="PS51118">
    <property type="entry name" value="HTH_HXLR"/>
    <property type="match status" value="1"/>
</dbReference>
<dbReference type="OrthoDB" id="9791143at2"/>
<organism evidence="5 6">
    <name type="scientific">Halobacillus litoralis</name>
    <dbReference type="NCBI Taxonomy" id="45668"/>
    <lineage>
        <taxon>Bacteria</taxon>
        <taxon>Bacillati</taxon>
        <taxon>Bacillota</taxon>
        <taxon>Bacilli</taxon>
        <taxon>Bacillales</taxon>
        <taxon>Bacillaceae</taxon>
        <taxon>Halobacillus</taxon>
    </lineage>
</organism>
<keyword evidence="3" id="KW-0804">Transcription</keyword>
<dbReference type="RefSeq" id="WP_160838727.1">
    <property type="nucleotide sequence ID" value="NZ_JAIVAK010000011.1"/>
</dbReference>
<dbReference type="GO" id="GO:0003677">
    <property type="term" value="F:DNA binding"/>
    <property type="evidence" value="ECO:0007669"/>
    <property type="project" value="UniProtKB-KW"/>
</dbReference>
<evidence type="ECO:0000313" key="6">
    <source>
        <dbReference type="Proteomes" id="UP000460949"/>
    </source>
</evidence>
<dbReference type="PANTHER" id="PTHR33204">
    <property type="entry name" value="TRANSCRIPTIONAL REGULATOR, MARR FAMILY"/>
    <property type="match status" value="1"/>
</dbReference>
<gene>
    <name evidence="5" type="ORF">GLW04_15025</name>
</gene>
<dbReference type="EMBL" id="WMET01000004">
    <property type="protein sequence ID" value="MYL21213.1"/>
    <property type="molecule type" value="Genomic_DNA"/>
</dbReference>
<dbReference type="Gene3D" id="1.10.10.10">
    <property type="entry name" value="Winged helix-like DNA-binding domain superfamily/Winged helix DNA-binding domain"/>
    <property type="match status" value="1"/>
</dbReference>
<dbReference type="InterPro" id="IPR036388">
    <property type="entry name" value="WH-like_DNA-bd_sf"/>
</dbReference>
<evidence type="ECO:0000256" key="2">
    <source>
        <dbReference type="ARBA" id="ARBA00023125"/>
    </source>
</evidence>
<name>A0A845DU76_9BACI</name>
<proteinExistence type="predicted"/>
<evidence type="ECO:0000259" key="4">
    <source>
        <dbReference type="PROSITE" id="PS51118"/>
    </source>
</evidence>
<accession>A0A845DU76</accession>
<protein>
    <submittedName>
        <fullName evidence="5">HxlR family transcriptional regulator</fullName>
    </submittedName>
</protein>
<sequence length="124" mass="14284">MPNLGERSFNCEKELTLAIIGGKWKMLILWHLGKEGTKRFGELKSLMPGITQRMLVHQLRELEAHEIIHREVYPVVPPKVEYSLTRHGDSLLPILDAMYDWGRNYVDEVLDGKNDFTIAEDHSG</sequence>
<keyword evidence="2" id="KW-0238">DNA-binding</keyword>
<dbReference type="Proteomes" id="UP000460949">
    <property type="component" value="Unassembled WGS sequence"/>
</dbReference>
<evidence type="ECO:0000256" key="1">
    <source>
        <dbReference type="ARBA" id="ARBA00023015"/>
    </source>
</evidence>
<dbReference type="InterPro" id="IPR002577">
    <property type="entry name" value="HTH_HxlR"/>
</dbReference>
<dbReference type="PANTHER" id="PTHR33204:SF38">
    <property type="entry name" value="HTH-TYPE TRANSCRIPTIONAL ACTIVATOR HXLR"/>
    <property type="match status" value="1"/>
</dbReference>
<evidence type="ECO:0000256" key="3">
    <source>
        <dbReference type="ARBA" id="ARBA00023163"/>
    </source>
</evidence>
<evidence type="ECO:0000313" key="5">
    <source>
        <dbReference type="EMBL" id="MYL21213.1"/>
    </source>
</evidence>
<dbReference type="InterPro" id="IPR036390">
    <property type="entry name" value="WH_DNA-bd_sf"/>
</dbReference>
<comment type="caution">
    <text evidence="5">The sequence shown here is derived from an EMBL/GenBank/DDBJ whole genome shotgun (WGS) entry which is preliminary data.</text>
</comment>
<keyword evidence="1" id="KW-0805">Transcription regulation</keyword>
<reference evidence="5 6" key="1">
    <citation type="submission" date="2019-11" db="EMBL/GenBank/DDBJ databases">
        <title>Genome sequences of 17 halophilic strains isolated from different environments.</title>
        <authorList>
            <person name="Furrow R.E."/>
        </authorList>
    </citation>
    <scope>NUCLEOTIDE SEQUENCE [LARGE SCALE GENOMIC DNA]</scope>
    <source>
        <strain evidence="5 6">22511_23_Filter</strain>
    </source>
</reference>
<dbReference type="SUPFAM" id="SSF46785">
    <property type="entry name" value="Winged helix' DNA-binding domain"/>
    <property type="match status" value="1"/>
</dbReference>
<dbReference type="AlphaFoldDB" id="A0A845DU76"/>